<dbReference type="Gramene" id="KJB76801">
    <property type="protein sequence ID" value="KJB76801"/>
    <property type="gene ID" value="B456_012G107800"/>
</dbReference>
<dbReference type="InterPro" id="IPR046349">
    <property type="entry name" value="C1-like_sf"/>
</dbReference>
<reference evidence="1 2" key="1">
    <citation type="journal article" date="2012" name="Nature">
        <title>Repeated polyploidization of Gossypium genomes and the evolution of spinnable cotton fibres.</title>
        <authorList>
            <person name="Paterson A.H."/>
            <person name="Wendel J.F."/>
            <person name="Gundlach H."/>
            <person name="Guo H."/>
            <person name="Jenkins J."/>
            <person name="Jin D."/>
            <person name="Llewellyn D."/>
            <person name="Showmaker K.C."/>
            <person name="Shu S."/>
            <person name="Udall J."/>
            <person name="Yoo M.J."/>
            <person name="Byers R."/>
            <person name="Chen W."/>
            <person name="Doron-Faigenboim A."/>
            <person name="Duke M.V."/>
            <person name="Gong L."/>
            <person name="Grimwood J."/>
            <person name="Grover C."/>
            <person name="Grupp K."/>
            <person name="Hu G."/>
            <person name="Lee T.H."/>
            <person name="Li J."/>
            <person name="Lin L."/>
            <person name="Liu T."/>
            <person name="Marler B.S."/>
            <person name="Page J.T."/>
            <person name="Roberts A.W."/>
            <person name="Romanel E."/>
            <person name="Sanders W.S."/>
            <person name="Szadkowski E."/>
            <person name="Tan X."/>
            <person name="Tang H."/>
            <person name="Xu C."/>
            <person name="Wang J."/>
            <person name="Wang Z."/>
            <person name="Zhang D."/>
            <person name="Zhang L."/>
            <person name="Ashrafi H."/>
            <person name="Bedon F."/>
            <person name="Bowers J.E."/>
            <person name="Brubaker C.L."/>
            <person name="Chee P.W."/>
            <person name="Das S."/>
            <person name="Gingle A.R."/>
            <person name="Haigler C.H."/>
            <person name="Harker D."/>
            <person name="Hoffmann L.V."/>
            <person name="Hovav R."/>
            <person name="Jones D.C."/>
            <person name="Lemke C."/>
            <person name="Mansoor S."/>
            <person name="ur Rahman M."/>
            <person name="Rainville L.N."/>
            <person name="Rambani A."/>
            <person name="Reddy U.K."/>
            <person name="Rong J.K."/>
            <person name="Saranga Y."/>
            <person name="Scheffler B.E."/>
            <person name="Scheffler J.A."/>
            <person name="Stelly D.M."/>
            <person name="Triplett B.A."/>
            <person name="Van Deynze A."/>
            <person name="Vaslin M.F."/>
            <person name="Waghmare V.N."/>
            <person name="Walford S.A."/>
            <person name="Wright R.J."/>
            <person name="Zaki E.A."/>
            <person name="Zhang T."/>
            <person name="Dennis E.S."/>
            <person name="Mayer K.F."/>
            <person name="Peterson D.G."/>
            <person name="Rokhsar D.S."/>
            <person name="Wang X."/>
            <person name="Schmutz J."/>
        </authorList>
    </citation>
    <scope>NUCLEOTIDE SEQUENCE [LARGE SCALE GENOMIC DNA]</scope>
</reference>
<organism evidence="1 2">
    <name type="scientific">Gossypium raimondii</name>
    <name type="common">Peruvian cotton</name>
    <name type="synonym">Gossypium klotzschianum subsp. raimondii</name>
    <dbReference type="NCBI Taxonomy" id="29730"/>
    <lineage>
        <taxon>Eukaryota</taxon>
        <taxon>Viridiplantae</taxon>
        <taxon>Streptophyta</taxon>
        <taxon>Embryophyta</taxon>
        <taxon>Tracheophyta</taxon>
        <taxon>Spermatophyta</taxon>
        <taxon>Magnoliopsida</taxon>
        <taxon>eudicotyledons</taxon>
        <taxon>Gunneridae</taxon>
        <taxon>Pentapetalae</taxon>
        <taxon>rosids</taxon>
        <taxon>malvids</taxon>
        <taxon>Malvales</taxon>
        <taxon>Malvaceae</taxon>
        <taxon>Malvoideae</taxon>
        <taxon>Gossypium</taxon>
    </lineage>
</organism>
<evidence type="ECO:0000313" key="2">
    <source>
        <dbReference type="Proteomes" id="UP000032304"/>
    </source>
</evidence>
<proteinExistence type="predicted"/>
<gene>
    <name evidence="1" type="ORF">B456_012G107800</name>
</gene>
<dbReference type="PANTHER" id="PTHR47841:SF7">
    <property type="entry name" value="CYSTEINE_HISTIDINE-RICH C1 DOMAIN PROTEIN"/>
    <property type="match status" value="1"/>
</dbReference>
<dbReference type="SUPFAM" id="SSF57889">
    <property type="entry name" value="Cysteine-rich domain"/>
    <property type="match status" value="2"/>
</dbReference>
<protein>
    <submittedName>
        <fullName evidence="1">Uncharacterized protein</fullName>
    </submittedName>
</protein>
<dbReference type="AlphaFoldDB" id="A0A0D2V413"/>
<evidence type="ECO:0000313" key="1">
    <source>
        <dbReference type="EMBL" id="KJB76801.1"/>
    </source>
</evidence>
<dbReference type="EMBL" id="CM001751">
    <property type="protein sequence ID" value="KJB76801.1"/>
    <property type="molecule type" value="Genomic_DNA"/>
</dbReference>
<keyword evidence="2" id="KW-1185">Reference proteome</keyword>
<name>A0A0D2V413_GOSRA</name>
<dbReference type="PANTHER" id="PTHR47841">
    <property type="entry name" value="DIACYLGLYCEROL KINASE THETA-LIKE-RELATED"/>
    <property type="match status" value="1"/>
</dbReference>
<sequence>MGDWVRCENHTTFHHCHPLMKVSANTEFLCDGCRTLGFGTRYRCEPCDSDLYDHYANFPLEISSFKHQMCLFYWCKLCEFDAHTLCTQLPEYVRHVMHTDNPLRLQ</sequence>
<accession>A0A0D2V413</accession>
<dbReference type="Proteomes" id="UP000032304">
    <property type="component" value="Chromosome 12"/>
</dbReference>